<feature type="domain" description="Wadjet protein JetD C-terminal" evidence="1">
    <location>
        <begin position="180"/>
        <end position="274"/>
    </location>
</feature>
<name>A0A3P7NVR7_9FIRM</name>
<accession>A0A3P7NVR7</accession>
<dbReference type="InterPro" id="IPR024534">
    <property type="entry name" value="JetD_C"/>
</dbReference>
<proteinExistence type="predicted"/>
<dbReference type="RefSeq" id="WP_125136607.1">
    <property type="nucleotide sequence ID" value="NZ_LR130778.1"/>
</dbReference>
<evidence type="ECO:0000259" key="1">
    <source>
        <dbReference type="Pfam" id="PF09983"/>
    </source>
</evidence>
<evidence type="ECO:0000313" key="3">
    <source>
        <dbReference type="Proteomes" id="UP000279029"/>
    </source>
</evidence>
<keyword evidence="3" id="KW-1185">Reference proteome</keyword>
<dbReference type="EMBL" id="LR130778">
    <property type="protein sequence ID" value="VDN47264.1"/>
    <property type="molecule type" value="Genomic_DNA"/>
</dbReference>
<sequence length="351" mass="41626">MDYLILKKYLLENFTGKRIEEKNIRKSLNIDGYEEFCMWINSLIDEAVIKPIKSSGPNGLIPTLYKRYQVLEIATNTQDYSVEIKRLHPVFNIEGYLNKSPKYITERETILKFDEFIRKNPLKLEEPASINERSFQIFGKEKFIRSNSICKSVLSYNTELENCLNMYHTPEPFFEQTVVDDFDSDEINVLIIENKDTWYTLKKIMKRNCSMLHGIRFDSLIYGEGKKITRKRDSLTEFSHTYYDDGMLKRYYYFGDLDMEGIEIFENVVRINPDLDIQLFKELYVDMLGEAENRKMPKCSELQKRTKGKVFFECFDEVQIVEINVLLAAGKYIPQEILNYSYYKRKVEKSN</sequence>
<evidence type="ECO:0000313" key="2">
    <source>
        <dbReference type="EMBL" id="VDN47264.1"/>
    </source>
</evidence>
<dbReference type="KEGG" id="cbar:PATL70BA_1381"/>
<gene>
    <name evidence="2" type="ORF">PATL70BA_1381</name>
</gene>
<dbReference type="Pfam" id="PF09983">
    <property type="entry name" value="JetD_C"/>
    <property type="match status" value="1"/>
</dbReference>
<protein>
    <recommendedName>
        <fullName evidence="1">Wadjet protein JetD C-terminal domain-containing protein</fullName>
    </recommendedName>
</protein>
<dbReference type="Proteomes" id="UP000279029">
    <property type="component" value="Chromosome"/>
</dbReference>
<dbReference type="AlphaFoldDB" id="A0A3P7NVR7"/>
<dbReference type="OrthoDB" id="9809365at2"/>
<reference evidence="2 3" key="1">
    <citation type="submission" date="2018-09" db="EMBL/GenBank/DDBJ databases">
        <authorList>
            <person name="Postec A."/>
        </authorList>
    </citation>
    <scope>NUCLEOTIDE SEQUENCE [LARGE SCALE GENOMIC DNA]</scope>
    <source>
        <strain evidence="2">70B-A</strain>
    </source>
</reference>
<organism evidence="2 3">
    <name type="scientific">Petrocella atlantisensis</name>
    <dbReference type="NCBI Taxonomy" id="2173034"/>
    <lineage>
        <taxon>Bacteria</taxon>
        <taxon>Bacillati</taxon>
        <taxon>Bacillota</taxon>
        <taxon>Clostridia</taxon>
        <taxon>Lachnospirales</taxon>
        <taxon>Vallitaleaceae</taxon>
        <taxon>Petrocella</taxon>
    </lineage>
</organism>